<protein>
    <submittedName>
        <fullName evidence="2">Uncharacterized protein</fullName>
    </submittedName>
</protein>
<name>A0AAV7MLE5_PLEWA</name>
<organism evidence="2 3">
    <name type="scientific">Pleurodeles waltl</name>
    <name type="common">Iberian ribbed newt</name>
    <dbReference type="NCBI Taxonomy" id="8319"/>
    <lineage>
        <taxon>Eukaryota</taxon>
        <taxon>Metazoa</taxon>
        <taxon>Chordata</taxon>
        <taxon>Craniata</taxon>
        <taxon>Vertebrata</taxon>
        <taxon>Euteleostomi</taxon>
        <taxon>Amphibia</taxon>
        <taxon>Batrachia</taxon>
        <taxon>Caudata</taxon>
        <taxon>Salamandroidea</taxon>
        <taxon>Salamandridae</taxon>
        <taxon>Pleurodelinae</taxon>
        <taxon>Pleurodeles</taxon>
    </lineage>
</organism>
<gene>
    <name evidence="2" type="ORF">NDU88_000225</name>
</gene>
<evidence type="ECO:0000313" key="2">
    <source>
        <dbReference type="EMBL" id="KAJ1102783.1"/>
    </source>
</evidence>
<reference evidence="2" key="1">
    <citation type="journal article" date="2022" name="bioRxiv">
        <title>Sequencing and chromosome-scale assembly of the giantPleurodeles waltlgenome.</title>
        <authorList>
            <person name="Brown T."/>
            <person name="Elewa A."/>
            <person name="Iarovenko S."/>
            <person name="Subramanian E."/>
            <person name="Araus A.J."/>
            <person name="Petzold A."/>
            <person name="Susuki M."/>
            <person name="Suzuki K.-i.T."/>
            <person name="Hayashi T."/>
            <person name="Toyoda A."/>
            <person name="Oliveira C."/>
            <person name="Osipova E."/>
            <person name="Leigh N.D."/>
            <person name="Simon A."/>
            <person name="Yun M.H."/>
        </authorList>
    </citation>
    <scope>NUCLEOTIDE SEQUENCE</scope>
    <source>
        <strain evidence="2">20211129_DDA</strain>
        <tissue evidence="2">Liver</tissue>
    </source>
</reference>
<feature type="compositionally biased region" description="Polar residues" evidence="1">
    <location>
        <begin position="72"/>
        <end position="81"/>
    </location>
</feature>
<keyword evidence="3" id="KW-1185">Reference proteome</keyword>
<sequence>MLHAPSITHGGQASAGISAPRSSVANHEESNAASDKHKRSGGGHRHLTPAWKVAPEPPDTSPLQSAKPPRPTQTFLQNLQVSRRRPVHTDKKKDPTEAWNVKKNVSNFSLSGRTLLKEVPSTALFRSSFLNVCYGKKLRKVKYFAALMRSLEFSQLRGSG</sequence>
<proteinExistence type="predicted"/>
<evidence type="ECO:0000313" key="3">
    <source>
        <dbReference type="Proteomes" id="UP001066276"/>
    </source>
</evidence>
<accession>A0AAV7MLE5</accession>
<feature type="region of interest" description="Disordered" evidence="1">
    <location>
        <begin position="1"/>
        <end position="95"/>
    </location>
</feature>
<comment type="caution">
    <text evidence="2">The sequence shown here is derived from an EMBL/GenBank/DDBJ whole genome shotgun (WGS) entry which is preliminary data.</text>
</comment>
<dbReference type="Proteomes" id="UP001066276">
    <property type="component" value="Chromosome 9"/>
</dbReference>
<dbReference type="EMBL" id="JANPWB010000013">
    <property type="protein sequence ID" value="KAJ1102783.1"/>
    <property type="molecule type" value="Genomic_DNA"/>
</dbReference>
<feature type="compositionally biased region" description="Basic residues" evidence="1">
    <location>
        <begin position="36"/>
        <end position="47"/>
    </location>
</feature>
<evidence type="ECO:0000256" key="1">
    <source>
        <dbReference type="SAM" id="MobiDB-lite"/>
    </source>
</evidence>
<dbReference type="AlphaFoldDB" id="A0AAV7MLE5"/>